<dbReference type="SUPFAM" id="SSF116734">
    <property type="entry name" value="DNA methylase specificity domain"/>
    <property type="match status" value="2"/>
</dbReference>
<evidence type="ECO:0000313" key="6">
    <source>
        <dbReference type="Proteomes" id="UP000217265"/>
    </source>
</evidence>
<dbReference type="GO" id="GO:0003677">
    <property type="term" value="F:DNA binding"/>
    <property type="evidence" value="ECO:0007669"/>
    <property type="project" value="UniProtKB-KW"/>
</dbReference>
<organism evidence="5 6">
    <name type="scientific">Nibricoccus aquaticus</name>
    <dbReference type="NCBI Taxonomy" id="2576891"/>
    <lineage>
        <taxon>Bacteria</taxon>
        <taxon>Pseudomonadati</taxon>
        <taxon>Verrucomicrobiota</taxon>
        <taxon>Opitutia</taxon>
        <taxon>Opitutales</taxon>
        <taxon>Opitutaceae</taxon>
        <taxon>Nibricoccus</taxon>
    </lineage>
</organism>
<dbReference type="KEGG" id="vbh:CMV30_12980"/>
<dbReference type="EMBL" id="CP023344">
    <property type="protein sequence ID" value="ATC64806.1"/>
    <property type="molecule type" value="Genomic_DNA"/>
</dbReference>
<evidence type="ECO:0000256" key="3">
    <source>
        <dbReference type="ARBA" id="ARBA00023125"/>
    </source>
</evidence>
<keyword evidence="2" id="KW-0680">Restriction system</keyword>
<protein>
    <recommendedName>
        <fullName evidence="4">Type I restriction modification DNA specificity domain-containing protein</fullName>
    </recommendedName>
</protein>
<dbReference type="InterPro" id="IPR000055">
    <property type="entry name" value="Restrct_endonuc_typeI_TRD"/>
</dbReference>
<evidence type="ECO:0000313" key="5">
    <source>
        <dbReference type="EMBL" id="ATC64806.1"/>
    </source>
</evidence>
<dbReference type="GO" id="GO:0009307">
    <property type="term" value="P:DNA restriction-modification system"/>
    <property type="evidence" value="ECO:0007669"/>
    <property type="project" value="UniProtKB-KW"/>
</dbReference>
<comment type="similarity">
    <text evidence="1">Belongs to the type-I restriction system S methylase family.</text>
</comment>
<dbReference type="PANTHER" id="PTHR43140">
    <property type="entry name" value="TYPE-1 RESTRICTION ENZYME ECOKI SPECIFICITY PROTEIN"/>
    <property type="match status" value="1"/>
</dbReference>
<reference evidence="5 6" key="1">
    <citation type="submission" date="2017-09" db="EMBL/GenBank/DDBJ databases">
        <title>Complete genome sequence of Verrucomicrobial strain HZ-65, isolated from freshwater.</title>
        <authorList>
            <person name="Choi A."/>
        </authorList>
    </citation>
    <scope>NUCLEOTIDE SEQUENCE [LARGE SCALE GENOMIC DNA]</scope>
    <source>
        <strain evidence="5 6">HZ-65</strain>
    </source>
</reference>
<evidence type="ECO:0000259" key="4">
    <source>
        <dbReference type="Pfam" id="PF01420"/>
    </source>
</evidence>
<dbReference type="OrthoDB" id="188561at2"/>
<dbReference type="InterPro" id="IPR044946">
    <property type="entry name" value="Restrct_endonuc_typeI_TRD_sf"/>
</dbReference>
<gene>
    <name evidence="5" type="ORF">CMV30_12980</name>
</gene>
<dbReference type="InterPro" id="IPR051212">
    <property type="entry name" value="Type-I_RE_S_subunit"/>
</dbReference>
<dbReference type="Gene3D" id="3.90.220.20">
    <property type="entry name" value="DNA methylase specificity domains"/>
    <property type="match status" value="2"/>
</dbReference>
<keyword evidence="6" id="KW-1185">Reference proteome</keyword>
<proteinExistence type="inferred from homology"/>
<dbReference type="RefSeq" id="WP_096056437.1">
    <property type="nucleotide sequence ID" value="NZ_CP023344.1"/>
</dbReference>
<name>A0A290QEV8_9BACT</name>
<sequence>MSYEPLGAATFPASPENLPPGWRMTTLSDHTRHKSGNGKLIKGRLSNHPATGLFPAFSASGQDVWAANPENEGTAIIVSAVGARCGKAFFAEGRWSAIANTHIVWPGDTIDARYLWRVLNNENFWVKGGSAQPFVKTKATFERAFPLPPLSEQRRIVAQLEALEVRSRRARAKLAEVPAQLAQARLSLLATAFRGGLTADWRKANPEIQTLETTLQRVRFESSRTGRSASDEKIPGVAGLSVGDIGPPAPNGWLKLPLLSVARLESGHTPSREHPEYWGGDVPWISIPDARRAHGQTIESTASFTNALGLENSAARLLPAGTVCLSRTASVGYVTVMGKPMATSQDFANWLCSEALVPQFLMMAFLAEGEHLLSFGRGSTHTTIYYPELKALHISLPPVAEQHEIVRRLNGAFLRLNAAAAAHATAVANLDHLDQSLLARAFSGGLVPQHPNEGASISTSAKVAQSSPIKTQLYLIQFIPALLRAAQQPLALDRLNAIVALLFLPPGDLLPLIEKIGGAKARAHFTGFAHIHEDGAFLAAINALKRTKTLVHSTNRQGLITLSLGPKLPPISPEIDADARHLSALISSVPSERVAPSLARLQTAQVQEAVLSVV</sequence>
<accession>A0A290QEV8</accession>
<evidence type="ECO:0000256" key="1">
    <source>
        <dbReference type="ARBA" id="ARBA00010923"/>
    </source>
</evidence>
<keyword evidence="3" id="KW-0238">DNA-binding</keyword>
<dbReference type="AlphaFoldDB" id="A0A290QEV8"/>
<dbReference type="PANTHER" id="PTHR43140:SF1">
    <property type="entry name" value="TYPE I RESTRICTION ENZYME ECOKI SPECIFICITY SUBUNIT"/>
    <property type="match status" value="1"/>
</dbReference>
<evidence type="ECO:0000256" key="2">
    <source>
        <dbReference type="ARBA" id="ARBA00022747"/>
    </source>
</evidence>
<dbReference type="Proteomes" id="UP000217265">
    <property type="component" value="Chromosome"/>
</dbReference>
<dbReference type="REBASE" id="218253">
    <property type="entry name" value="S.NaqZH65ORF12985P"/>
</dbReference>
<dbReference type="Pfam" id="PF01420">
    <property type="entry name" value="Methylase_S"/>
    <property type="match status" value="1"/>
</dbReference>
<feature type="domain" description="Type I restriction modification DNA specificity" evidence="4">
    <location>
        <begin position="251"/>
        <end position="409"/>
    </location>
</feature>